<keyword evidence="1" id="KW-0812">Transmembrane</keyword>
<accession>A0A5D2M9X3</accession>
<evidence type="ECO:0000313" key="2">
    <source>
        <dbReference type="EMBL" id="TYH87939.1"/>
    </source>
</evidence>
<keyword evidence="1" id="KW-1133">Transmembrane helix</keyword>
<dbReference type="EMBL" id="CM017623">
    <property type="protein sequence ID" value="TYH87939.1"/>
    <property type="molecule type" value="Genomic_DNA"/>
</dbReference>
<name>A0A5D2M9X3_GOSTO</name>
<organism evidence="2 3">
    <name type="scientific">Gossypium tomentosum</name>
    <name type="common">Hawaiian cotton</name>
    <name type="synonym">Gossypium sandvicense</name>
    <dbReference type="NCBI Taxonomy" id="34277"/>
    <lineage>
        <taxon>Eukaryota</taxon>
        <taxon>Viridiplantae</taxon>
        <taxon>Streptophyta</taxon>
        <taxon>Embryophyta</taxon>
        <taxon>Tracheophyta</taxon>
        <taxon>Spermatophyta</taxon>
        <taxon>Magnoliopsida</taxon>
        <taxon>eudicotyledons</taxon>
        <taxon>Gunneridae</taxon>
        <taxon>Pentapetalae</taxon>
        <taxon>rosids</taxon>
        <taxon>malvids</taxon>
        <taxon>Malvales</taxon>
        <taxon>Malvaceae</taxon>
        <taxon>Malvoideae</taxon>
        <taxon>Gossypium</taxon>
    </lineage>
</organism>
<keyword evidence="1" id="KW-0472">Membrane</keyword>
<evidence type="ECO:0000313" key="3">
    <source>
        <dbReference type="Proteomes" id="UP000322667"/>
    </source>
</evidence>
<gene>
    <name evidence="2" type="ORF">ES332_D01G152800v1</name>
</gene>
<keyword evidence="3" id="KW-1185">Reference proteome</keyword>
<dbReference type="Proteomes" id="UP000322667">
    <property type="component" value="Chromosome D01"/>
</dbReference>
<protein>
    <submittedName>
        <fullName evidence="2">Uncharacterized protein</fullName>
    </submittedName>
</protein>
<proteinExistence type="predicted"/>
<evidence type="ECO:0000256" key="1">
    <source>
        <dbReference type="SAM" id="Phobius"/>
    </source>
</evidence>
<sequence>MNIILVKHLSSTHFPREKCFLVGFLFIVIFKICLPSVDPLFHLALVLQKKILQLPMALGLFCSVQPSAIGDRGRAPGMTDLYNSKRLVRLRIV</sequence>
<reference evidence="2 3" key="1">
    <citation type="submission" date="2019-07" db="EMBL/GenBank/DDBJ databases">
        <title>WGS assembly of Gossypium tomentosum.</title>
        <authorList>
            <person name="Chen Z.J."/>
            <person name="Sreedasyam A."/>
            <person name="Ando A."/>
            <person name="Song Q."/>
            <person name="De L."/>
            <person name="Hulse-Kemp A."/>
            <person name="Ding M."/>
            <person name="Ye W."/>
            <person name="Kirkbride R."/>
            <person name="Jenkins J."/>
            <person name="Plott C."/>
            <person name="Lovell J."/>
            <person name="Lin Y.-M."/>
            <person name="Vaughn R."/>
            <person name="Liu B."/>
            <person name="Li W."/>
            <person name="Simpson S."/>
            <person name="Scheffler B."/>
            <person name="Saski C."/>
            <person name="Grover C."/>
            <person name="Hu G."/>
            <person name="Conover J."/>
            <person name="Carlson J."/>
            <person name="Shu S."/>
            <person name="Boston L."/>
            <person name="Williams M."/>
            <person name="Peterson D."/>
            <person name="Mcgee K."/>
            <person name="Jones D."/>
            <person name="Wendel J."/>
            <person name="Stelly D."/>
            <person name="Grimwood J."/>
            <person name="Schmutz J."/>
        </authorList>
    </citation>
    <scope>NUCLEOTIDE SEQUENCE [LARGE SCALE GENOMIC DNA]</scope>
    <source>
        <strain evidence="2">7179.01</strain>
    </source>
</reference>
<dbReference type="AlphaFoldDB" id="A0A5D2M9X3"/>
<feature type="transmembrane region" description="Helical" evidence="1">
    <location>
        <begin position="20"/>
        <end position="47"/>
    </location>
</feature>